<dbReference type="EMBL" id="CP048000">
    <property type="protein sequence ID" value="QHQ61903.1"/>
    <property type="molecule type" value="Genomic_DNA"/>
</dbReference>
<keyword evidence="4" id="KW-1185">Reference proteome</keyword>
<keyword evidence="1" id="KW-0812">Transmembrane</keyword>
<name>A0A6P1TN56_9FIRM</name>
<feature type="transmembrane region" description="Helical" evidence="1">
    <location>
        <begin position="7"/>
        <end position="27"/>
    </location>
</feature>
<feature type="transmembrane region" description="Helical" evidence="1">
    <location>
        <begin position="332"/>
        <end position="351"/>
    </location>
</feature>
<organism evidence="3 4">
    <name type="scientific">Anaerocolumna sedimenticola</name>
    <dbReference type="NCBI Taxonomy" id="2696063"/>
    <lineage>
        <taxon>Bacteria</taxon>
        <taxon>Bacillati</taxon>
        <taxon>Bacillota</taxon>
        <taxon>Clostridia</taxon>
        <taxon>Lachnospirales</taxon>
        <taxon>Lachnospiraceae</taxon>
        <taxon>Anaerocolumna</taxon>
    </lineage>
</organism>
<evidence type="ECO:0000313" key="4">
    <source>
        <dbReference type="Proteomes" id="UP000464314"/>
    </source>
</evidence>
<feature type="domain" description="MacB-like periplasmic core" evidence="2">
    <location>
        <begin position="14"/>
        <end position="171"/>
    </location>
</feature>
<sequence>MKNRTRVILRIGMVTFLVFLQIMNLLIKQKVNEGLYLITPKTDKNMGISLDEINQINDDNFLLTYEVNQEKQVKINQIRYNVSVKGTNYTYPSVLSLTFIKGSYFTKQAQEKEQRTVVLNEYAAFEIFGGFEITGSKIYLDNKPYTITGVIKDGDKENKNMYIPVSLMDQQPDTYMTNLDSVNGITEEYVKNMFKLAGITDKDYYFVNLDALSKMIVNESNLSLLTLLVFLLLLLLRTGIHTFIRKSKITKELLKQYYFKEIIRKKPGLIAGIIGTCFFIALIAAVLVKLSEYIFWLILNMDLFGNLLFEFSTDCFINQVQLIRKVSVYSKFSFCVYIILFIIYACSIKSFCIRRDKD</sequence>
<protein>
    <recommendedName>
        <fullName evidence="2">MacB-like periplasmic core domain-containing protein</fullName>
    </recommendedName>
</protein>
<keyword evidence="1" id="KW-0472">Membrane</keyword>
<dbReference type="Proteomes" id="UP000464314">
    <property type="component" value="Chromosome"/>
</dbReference>
<dbReference type="Pfam" id="PF12704">
    <property type="entry name" value="MacB_PCD"/>
    <property type="match status" value="1"/>
</dbReference>
<feature type="transmembrane region" description="Helical" evidence="1">
    <location>
        <begin position="268"/>
        <end position="287"/>
    </location>
</feature>
<dbReference type="KEGG" id="anr:Ana3638_14855"/>
<dbReference type="InterPro" id="IPR025857">
    <property type="entry name" value="MacB_PCD"/>
</dbReference>
<evidence type="ECO:0000313" key="3">
    <source>
        <dbReference type="EMBL" id="QHQ61903.1"/>
    </source>
</evidence>
<accession>A0A6P1TN56</accession>
<evidence type="ECO:0000259" key="2">
    <source>
        <dbReference type="Pfam" id="PF12704"/>
    </source>
</evidence>
<keyword evidence="1" id="KW-1133">Transmembrane helix</keyword>
<gene>
    <name evidence="3" type="ORF">Ana3638_14855</name>
</gene>
<proteinExistence type="predicted"/>
<dbReference type="RefSeq" id="WP_161838728.1">
    <property type="nucleotide sequence ID" value="NZ_CP048000.1"/>
</dbReference>
<dbReference type="AlphaFoldDB" id="A0A6P1TN56"/>
<evidence type="ECO:0000256" key="1">
    <source>
        <dbReference type="SAM" id="Phobius"/>
    </source>
</evidence>
<reference evidence="3 4" key="1">
    <citation type="submission" date="2020-01" db="EMBL/GenBank/DDBJ databases">
        <title>Genome analysis of Anaerocolumna sp. CBA3638.</title>
        <authorList>
            <person name="Kim J."/>
            <person name="Roh S.W."/>
        </authorList>
    </citation>
    <scope>NUCLEOTIDE SEQUENCE [LARGE SCALE GENOMIC DNA]</scope>
    <source>
        <strain evidence="3 4">CBA3638</strain>
    </source>
</reference>
<feature type="transmembrane region" description="Helical" evidence="1">
    <location>
        <begin position="222"/>
        <end position="244"/>
    </location>
</feature>